<comment type="caution">
    <text evidence="3">The sequence shown here is derived from an EMBL/GenBank/DDBJ whole genome shotgun (WGS) entry which is preliminary data.</text>
</comment>
<accession>A0A7J6II28</accession>
<dbReference type="InterPro" id="IPR052895">
    <property type="entry name" value="HetReg/Transcr_Mod"/>
</dbReference>
<evidence type="ECO:0000313" key="4">
    <source>
        <dbReference type="Proteomes" id="UP000011096"/>
    </source>
</evidence>
<dbReference type="PANTHER" id="PTHR24148">
    <property type="entry name" value="ANKYRIN REPEAT DOMAIN-CONTAINING PROTEIN 39 HOMOLOG-RELATED"/>
    <property type="match status" value="1"/>
</dbReference>
<dbReference type="EMBL" id="ANPB02000010">
    <property type="protein sequence ID" value="KAF4475621.1"/>
    <property type="molecule type" value="Genomic_DNA"/>
</dbReference>
<feature type="compositionally biased region" description="Polar residues" evidence="1">
    <location>
        <begin position="326"/>
        <end position="335"/>
    </location>
</feature>
<evidence type="ECO:0000259" key="2">
    <source>
        <dbReference type="Pfam" id="PF06985"/>
    </source>
</evidence>
<dbReference type="AlphaFoldDB" id="A0A7J6II28"/>
<evidence type="ECO:0000256" key="1">
    <source>
        <dbReference type="SAM" id="MobiDB-lite"/>
    </source>
</evidence>
<name>A0A7J6II28_COLFN</name>
<reference evidence="3 4" key="2">
    <citation type="submission" date="2020-04" db="EMBL/GenBank/DDBJ databases">
        <title>Genome sequencing and assembly of multiple isolates from the Colletotrichum gloeosporioides species complex.</title>
        <authorList>
            <person name="Gan P."/>
            <person name="Shirasu K."/>
        </authorList>
    </citation>
    <scope>NUCLEOTIDE SEQUENCE [LARGE SCALE GENOMIC DNA]</scope>
    <source>
        <strain evidence="3 4">Nara gc5</strain>
    </source>
</reference>
<dbReference type="RefSeq" id="XP_031876595.1">
    <property type="nucleotide sequence ID" value="XM_032026975.1"/>
</dbReference>
<dbReference type="Pfam" id="PF26639">
    <property type="entry name" value="Het-6_barrel"/>
    <property type="match status" value="1"/>
</dbReference>
<dbReference type="Pfam" id="PF06985">
    <property type="entry name" value="HET"/>
    <property type="match status" value="1"/>
</dbReference>
<keyword evidence="4" id="KW-1185">Reference proteome</keyword>
<protein>
    <submittedName>
        <fullName evidence="3">Heterokaryon incompatibility protein 6, OR allele</fullName>
    </submittedName>
</protein>
<dbReference type="PANTHER" id="PTHR24148:SF82">
    <property type="entry name" value="HETEROKARYON INCOMPATIBILITY DOMAIN-CONTAINING PROTEIN"/>
    <property type="match status" value="1"/>
</dbReference>
<gene>
    <name evidence="3" type="ORF">CGGC5_v016499</name>
</gene>
<proteinExistence type="predicted"/>
<dbReference type="InterPro" id="IPR010730">
    <property type="entry name" value="HET"/>
</dbReference>
<feature type="region of interest" description="Disordered" evidence="1">
    <location>
        <begin position="320"/>
        <end position="340"/>
    </location>
</feature>
<dbReference type="GeneID" id="43611107"/>
<sequence length="680" mass="77746">MANRRVYLQKTISLESKDIRLLHLLPGKWEEDIQCRLEVTGLHNYPVYEALSYAWGDPEVVRPILLDGEQMDVTINLESALRHLRFAESTRILWVDALSINQKAIVEKTHQVGMMDEIYKQCSRVIIWLDITPIPTPQFQNGPIAKARKALLVQIHRGISAMPMSSLTSKWAFRSRLEEFALFCNAGDYTHFNPFVGVDFFADDKHFHELPCFYRRVFAVGKYPFRFYHTQAYQSMWDGIASSFDARWWSRLWCVQEAILPREAVVRSGKYEVSWDRLRSAACNLIRHAKTCCTESNKHMPRNFGLLPDNLLVAQTQNKARGPTLESRTPQSMNDGNDEDLGNSLDRTLRLYRYKDCKDPRDKVYGTLGLVDRTAFDDVAQALLTPDYSRSLRDVFCGAATAIARQSRQGNLRFLTGEGFNRDHSDLPSWVRDLAYRPDETTLWYEMERLKSYDLYNAWKPGSDQALTDHSPHVRERMLLSLLGVCCNDEVGKVIQVAGYTSSKHAWDVIGDILGWLRVAGLKVPFGSRPFKAPAQQAFWRTLVANLVMIEKELRCQRLDDGYVGVYEDWLSSAISSWRLGRMPPLDGRFIEALHCATYGRGLFVTEKGNVGLCHPGVKSGDEIWVLKGGRVPFILRKQLQSHGGHEPTRYRLVGDCYLDGVMDGEVFKAKPAMTEILLE</sequence>
<dbReference type="InParanoid" id="A0A7J6II28"/>
<dbReference type="Proteomes" id="UP000011096">
    <property type="component" value="Unassembled WGS sequence"/>
</dbReference>
<dbReference type="OrthoDB" id="3553147at2759"/>
<reference evidence="3 4" key="1">
    <citation type="submission" date="2012-08" db="EMBL/GenBank/DDBJ databases">
        <authorList>
            <person name="Gan P.H.P."/>
            <person name="Ikeda K."/>
            <person name="Irieda H."/>
            <person name="Narusaka M."/>
            <person name="O'Connell R.J."/>
            <person name="Narusaka Y."/>
            <person name="Takano Y."/>
            <person name="Kubo Y."/>
            <person name="Shirasu K."/>
        </authorList>
    </citation>
    <scope>NUCLEOTIDE SEQUENCE [LARGE SCALE GENOMIC DNA]</scope>
    <source>
        <strain evidence="3 4">Nara gc5</strain>
    </source>
</reference>
<evidence type="ECO:0000313" key="3">
    <source>
        <dbReference type="EMBL" id="KAF4475621.1"/>
    </source>
</evidence>
<feature type="domain" description="Heterokaryon incompatibility" evidence="2">
    <location>
        <begin position="48"/>
        <end position="130"/>
    </location>
</feature>
<organism evidence="3 4">
    <name type="scientific">Colletotrichum fructicola (strain Nara gc5)</name>
    <name type="common">Anthracnose fungus</name>
    <name type="synonym">Colletotrichum gloeosporioides (strain Nara gc5)</name>
    <dbReference type="NCBI Taxonomy" id="1213859"/>
    <lineage>
        <taxon>Eukaryota</taxon>
        <taxon>Fungi</taxon>
        <taxon>Dikarya</taxon>
        <taxon>Ascomycota</taxon>
        <taxon>Pezizomycotina</taxon>
        <taxon>Sordariomycetes</taxon>
        <taxon>Hypocreomycetidae</taxon>
        <taxon>Glomerellales</taxon>
        <taxon>Glomerellaceae</taxon>
        <taxon>Colletotrichum</taxon>
        <taxon>Colletotrichum gloeosporioides species complex</taxon>
    </lineage>
</organism>